<name>A0AAV4SL19_CAEEX</name>
<dbReference type="Proteomes" id="UP001054945">
    <property type="component" value="Unassembled WGS sequence"/>
</dbReference>
<evidence type="ECO:0000256" key="1">
    <source>
        <dbReference type="SAM" id="MobiDB-lite"/>
    </source>
</evidence>
<dbReference type="AlphaFoldDB" id="A0AAV4SL19"/>
<protein>
    <submittedName>
        <fullName evidence="2">Uncharacterized protein</fullName>
    </submittedName>
</protein>
<comment type="caution">
    <text evidence="2">The sequence shown here is derived from an EMBL/GenBank/DDBJ whole genome shotgun (WGS) entry which is preliminary data.</text>
</comment>
<feature type="compositionally biased region" description="Basic and acidic residues" evidence="1">
    <location>
        <begin position="70"/>
        <end position="82"/>
    </location>
</feature>
<accession>A0AAV4SL19</accession>
<evidence type="ECO:0000313" key="3">
    <source>
        <dbReference type="Proteomes" id="UP001054945"/>
    </source>
</evidence>
<proteinExistence type="predicted"/>
<feature type="region of interest" description="Disordered" evidence="1">
    <location>
        <begin position="1"/>
        <end position="82"/>
    </location>
</feature>
<reference evidence="2 3" key="1">
    <citation type="submission" date="2021-06" db="EMBL/GenBank/DDBJ databases">
        <title>Caerostris extrusa draft genome.</title>
        <authorList>
            <person name="Kono N."/>
            <person name="Arakawa K."/>
        </authorList>
    </citation>
    <scope>NUCLEOTIDE SEQUENCE [LARGE SCALE GENOMIC DNA]</scope>
</reference>
<gene>
    <name evidence="2" type="ORF">CEXT_771301</name>
</gene>
<evidence type="ECO:0000313" key="2">
    <source>
        <dbReference type="EMBL" id="GIY35083.1"/>
    </source>
</evidence>
<keyword evidence="3" id="KW-1185">Reference proteome</keyword>
<organism evidence="2 3">
    <name type="scientific">Caerostris extrusa</name>
    <name type="common">Bark spider</name>
    <name type="synonym">Caerostris bankana</name>
    <dbReference type="NCBI Taxonomy" id="172846"/>
    <lineage>
        <taxon>Eukaryota</taxon>
        <taxon>Metazoa</taxon>
        <taxon>Ecdysozoa</taxon>
        <taxon>Arthropoda</taxon>
        <taxon>Chelicerata</taxon>
        <taxon>Arachnida</taxon>
        <taxon>Araneae</taxon>
        <taxon>Araneomorphae</taxon>
        <taxon>Entelegynae</taxon>
        <taxon>Araneoidea</taxon>
        <taxon>Araneidae</taxon>
        <taxon>Caerostris</taxon>
    </lineage>
</organism>
<dbReference type="EMBL" id="BPLR01009855">
    <property type="protein sequence ID" value="GIY35083.1"/>
    <property type="molecule type" value="Genomic_DNA"/>
</dbReference>
<feature type="compositionally biased region" description="Basic and acidic residues" evidence="1">
    <location>
        <begin position="1"/>
        <end position="52"/>
    </location>
</feature>
<sequence>METKSEGNRFGRYYERTRKKVTEQKEAKTEGTREEESKAKKKENRLEREENKGVLAGLPPSQPEALTLHLKTELSRVKESGK</sequence>